<dbReference type="AlphaFoldDB" id="A0A913ZU67"/>
<dbReference type="SMART" id="SM00034">
    <property type="entry name" value="CLECT"/>
    <property type="match status" value="1"/>
</dbReference>
<dbReference type="InterPro" id="IPR016186">
    <property type="entry name" value="C-type_lectin-like/link_sf"/>
</dbReference>
<dbReference type="PANTHER" id="PTHR22801:SF63">
    <property type="entry name" value="C-TYPE LECTIN DOMAIN-CONTAINING PROTEIN"/>
    <property type="match status" value="1"/>
</dbReference>
<dbReference type="InterPro" id="IPR050801">
    <property type="entry name" value="Ca-Dep_Lectins_ImmuneDev"/>
</dbReference>
<sequence>MIVSKRFIFGLINLHLMMGCTGGNEMCKASFRGTWACQPSWSQWGGKCYKAITAHLPWAEAKEECVKMGSIMVVPQSQEETDFLVGLLPTRFWINCNDLGQEGTWRCEDGIDEVEFRNWESQQPDNWAGIEHCAEVRHAYIGNGMTCRVITNALPYAKLQSPCTTACAS</sequence>
<dbReference type="RefSeq" id="XP_038054621.1">
    <property type="nucleotide sequence ID" value="XM_038198693.1"/>
</dbReference>
<dbReference type="InterPro" id="IPR001304">
    <property type="entry name" value="C-type_lectin-like"/>
</dbReference>
<dbReference type="PROSITE" id="PS51257">
    <property type="entry name" value="PROKAR_LIPOPROTEIN"/>
    <property type="match status" value="1"/>
</dbReference>
<keyword evidence="1" id="KW-0732">Signal</keyword>
<reference evidence="3" key="1">
    <citation type="submission" date="2022-11" db="UniProtKB">
        <authorList>
            <consortium name="EnsemblMetazoa"/>
        </authorList>
    </citation>
    <scope>IDENTIFICATION</scope>
</reference>
<dbReference type="Gene3D" id="3.10.100.10">
    <property type="entry name" value="Mannose-Binding Protein A, subunit A"/>
    <property type="match status" value="1"/>
</dbReference>
<dbReference type="Pfam" id="PF00059">
    <property type="entry name" value="Lectin_C"/>
    <property type="match status" value="1"/>
</dbReference>
<dbReference type="SUPFAM" id="SSF56436">
    <property type="entry name" value="C-type lectin-like"/>
    <property type="match status" value="1"/>
</dbReference>
<evidence type="ECO:0000313" key="3">
    <source>
        <dbReference type="EnsemblMetazoa" id="XP_038054621.1"/>
    </source>
</evidence>
<feature type="chain" id="PRO_5037643151" description="C-type lectin domain-containing protein" evidence="1">
    <location>
        <begin position="24"/>
        <end position="169"/>
    </location>
</feature>
<dbReference type="EnsemblMetazoa" id="XM_038198693.1">
    <property type="protein sequence ID" value="XP_038054621.1"/>
    <property type="gene ID" value="LOC119726838"/>
</dbReference>
<proteinExistence type="predicted"/>
<feature type="domain" description="C-type lectin" evidence="2">
    <location>
        <begin position="44"/>
        <end position="147"/>
    </location>
</feature>
<dbReference type="OrthoDB" id="6337382at2759"/>
<dbReference type="PANTHER" id="PTHR22801">
    <property type="entry name" value="LITHOSTATHINE"/>
    <property type="match status" value="1"/>
</dbReference>
<name>A0A913ZU67_PATMI</name>
<dbReference type="GeneID" id="119726838"/>
<keyword evidence="4" id="KW-1185">Reference proteome</keyword>
<evidence type="ECO:0000313" key="4">
    <source>
        <dbReference type="Proteomes" id="UP000887568"/>
    </source>
</evidence>
<evidence type="ECO:0000256" key="1">
    <source>
        <dbReference type="SAM" id="SignalP"/>
    </source>
</evidence>
<dbReference type="InterPro" id="IPR016187">
    <property type="entry name" value="CTDL_fold"/>
</dbReference>
<protein>
    <recommendedName>
        <fullName evidence="2">C-type lectin domain-containing protein</fullName>
    </recommendedName>
</protein>
<evidence type="ECO:0000259" key="2">
    <source>
        <dbReference type="PROSITE" id="PS50041"/>
    </source>
</evidence>
<feature type="signal peptide" evidence="1">
    <location>
        <begin position="1"/>
        <end position="23"/>
    </location>
</feature>
<organism evidence="3 4">
    <name type="scientific">Patiria miniata</name>
    <name type="common">Bat star</name>
    <name type="synonym">Asterina miniata</name>
    <dbReference type="NCBI Taxonomy" id="46514"/>
    <lineage>
        <taxon>Eukaryota</taxon>
        <taxon>Metazoa</taxon>
        <taxon>Echinodermata</taxon>
        <taxon>Eleutherozoa</taxon>
        <taxon>Asterozoa</taxon>
        <taxon>Asteroidea</taxon>
        <taxon>Valvatacea</taxon>
        <taxon>Valvatida</taxon>
        <taxon>Asterinidae</taxon>
        <taxon>Patiria</taxon>
    </lineage>
</organism>
<dbReference type="Proteomes" id="UP000887568">
    <property type="component" value="Unplaced"/>
</dbReference>
<dbReference type="PROSITE" id="PS50041">
    <property type="entry name" value="C_TYPE_LECTIN_2"/>
    <property type="match status" value="1"/>
</dbReference>
<accession>A0A913ZU67</accession>